<reference evidence="6" key="1">
    <citation type="journal article" date="2014" name="Front. Microbiol.">
        <title>High frequency of phylogenetically diverse reductive dehalogenase-homologous genes in deep subseafloor sedimentary metagenomes.</title>
        <authorList>
            <person name="Kawai M."/>
            <person name="Futagami T."/>
            <person name="Toyoda A."/>
            <person name="Takaki Y."/>
            <person name="Nishi S."/>
            <person name="Hori S."/>
            <person name="Arai W."/>
            <person name="Tsubouchi T."/>
            <person name="Morono Y."/>
            <person name="Uchiyama I."/>
            <person name="Ito T."/>
            <person name="Fujiyama A."/>
            <person name="Inagaki F."/>
            <person name="Takami H."/>
        </authorList>
    </citation>
    <scope>NUCLEOTIDE SEQUENCE</scope>
    <source>
        <strain evidence="6">Expedition CK06-06</strain>
    </source>
</reference>
<evidence type="ECO:0000256" key="3">
    <source>
        <dbReference type="ARBA" id="ARBA00022840"/>
    </source>
</evidence>
<keyword evidence="5" id="KW-0030">Aminoacyl-tRNA synthetase</keyword>
<sequence length="70" mass="7736">MEDGTGIVHMAPAFGEDDYNIGQKYDLPVVQLVKPDGTFPPEVTRWSGQFVKDADPSIIKCIIRGSFLHS</sequence>
<keyword evidence="3" id="KW-0067">ATP-binding</keyword>
<dbReference type="SUPFAM" id="SSF50677">
    <property type="entry name" value="ValRS/IleRS/LeuRS editing domain"/>
    <property type="match status" value="1"/>
</dbReference>
<dbReference type="InterPro" id="IPR023586">
    <property type="entry name" value="Ile-tRNA-ligase_type2"/>
</dbReference>
<keyword evidence="4" id="KW-0648">Protein biosynthesis</keyword>
<dbReference type="GO" id="GO:0006428">
    <property type="term" value="P:isoleucyl-tRNA aminoacylation"/>
    <property type="evidence" value="ECO:0007669"/>
    <property type="project" value="TreeGrafter"/>
</dbReference>
<evidence type="ECO:0000256" key="5">
    <source>
        <dbReference type="ARBA" id="ARBA00023146"/>
    </source>
</evidence>
<dbReference type="EMBL" id="BARV01014272">
    <property type="protein sequence ID" value="GAI30759.1"/>
    <property type="molecule type" value="Genomic_DNA"/>
</dbReference>
<dbReference type="Gene3D" id="3.90.740.10">
    <property type="entry name" value="Valyl/Leucyl/Isoleucyl-tRNA synthetase, editing domain"/>
    <property type="match status" value="1"/>
</dbReference>
<dbReference type="AlphaFoldDB" id="X1PIR3"/>
<feature type="non-terminal residue" evidence="6">
    <location>
        <position position="70"/>
    </location>
</feature>
<dbReference type="PANTHER" id="PTHR42780">
    <property type="entry name" value="SOLEUCYL-TRNA SYNTHETASE"/>
    <property type="match status" value="1"/>
</dbReference>
<proteinExistence type="predicted"/>
<dbReference type="GO" id="GO:0002161">
    <property type="term" value="F:aminoacyl-tRNA deacylase activity"/>
    <property type="evidence" value="ECO:0007669"/>
    <property type="project" value="InterPro"/>
</dbReference>
<evidence type="ECO:0000313" key="6">
    <source>
        <dbReference type="EMBL" id="GAI30759.1"/>
    </source>
</evidence>
<evidence type="ECO:0000256" key="1">
    <source>
        <dbReference type="ARBA" id="ARBA00022598"/>
    </source>
</evidence>
<dbReference type="InterPro" id="IPR009008">
    <property type="entry name" value="Val/Leu/Ile-tRNA-synth_edit"/>
</dbReference>
<accession>X1PIR3</accession>
<keyword evidence="1" id="KW-0436">Ligase</keyword>
<dbReference type="PANTHER" id="PTHR42780:SF1">
    <property type="entry name" value="ISOLEUCINE--TRNA LIGASE, CYTOPLASMIC"/>
    <property type="match status" value="1"/>
</dbReference>
<organism evidence="6">
    <name type="scientific">marine sediment metagenome</name>
    <dbReference type="NCBI Taxonomy" id="412755"/>
    <lineage>
        <taxon>unclassified sequences</taxon>
        <taxon>metagenomes</taxon>
        <taxon>ecological metagenomes</taxon>
    </lineage>
</organism>
<dbReference type="GO" id="GO:0005524">
    <property type="term" value="F:ATP binding"/>
    <property type="evidence" value="ECO:0007669"/>
    <property type="project" value="UniProtKB-KW"/>
</dbReference>
<evidence type="ECO:0000256" key="2">
    <source>
        <dbReference type="ARBA" id="ARBA00022741"/>
    </source>
</evidence>
<comment type="caution">
    <text evidence="6">The sequence shown here is derived from an EMBL/GenBank/DDBJ whole genome shotgun (WGS) entry which is preliminary data.</text>
</comment>
<dbReference type="GO" id="GO:0004822">
    <property type="term" value="F:isoleucine-tRNA ligase activity"/>
    <property type="evidence" value="ECO:0007669"/>
    <property type="project" value="InterPro"/>
</dbReference>
<name>X1PIR3_9ZZZZ</name>
<gene>
    <name evidence="6" type="ORF">S06H3_25068</name>
</gene>
<keyword evidence="2" id="KW-0547">Nucleotide-binding</keyword>
<protein>
    <submittedName>
        <fullName evidence="6">Uncharacterized protein</fullName>
    </submittedName>
</protein>
<evidence type="ECO:0000256" key="4">
    <source>
        <dbReference type="ARBA" id="ARBA00022917"/>
    </source>
</evidence>